<dbReference type="PANTHER" id="PTHR47326:SF1">
    <property type="entry name" value="HTH PSQ-TYPE DOMAIN-CONTAINING PROTEIN"/>
    <property type="match status" value="1"/>
</dbReference>
<keyword evidence="2" id="KW-1185">Reference proteome</keyword>
<dbReference type="EMBL" id="JAJSOF020000005">
    <property type="protein sequence ID" value="KAJ4447741.1"/>
    <property type="molecule type" value="Genomic_DNA"/>
</dbReference>
<name>A0ABQ8TNM8_PERAM</name>
<dbReference type="Gene3D" id="3.30.420.10">
    <property type="entry name" value="Ribonuclease H-like superfamily/Ribonuclease H"/>
    <property type="match status" value="1"/>
</dbReference>
<evidence type="ECO:0000313" key="2">
    <source>
        <dbReference type="Proteomes" id="UP001148838"/>
    </source>
</evidence>
<comment type="caution">
    <text evidence="1">The sequence shown here is derived from an EMBL/GenBank/DDBJ whole genome shotgun (WGS) entry which is preliminary data.</text>
</comment>
<gene>
    <name evidence="1" type="ORF">ANN_09749</name>
</gene>
<proteinExistence type="predicted"/>
<evidence type="ECO:0000313" key="1">
    <source>
        <dbReference type="EMBL" id="KAJ4447741.1"/>
    </source>
</evidence>
<organism evidence="1 2">
    <name type="scientific">Periplaneta americana</name>
    <name type="common">American cockroach</name>
    <name type="synonym">Blatta americana</name>
    <dbReference type="NCBI Taxonomy" id="6978"/>
    <lineage>
        <taxon>Eukaryota</taxon>
        <taxon>Metazoa</taxon>
        <taxon>Ecdysozoa</taxon>
        <taxon>Arthropoda</taxon>
        <taxon>Hexapoda</taxon>
        <taxon>Insecta</taxon>
        <taxon>Pterygota</taxon>
        <taxon>Neoptera</taxon>
        <taxon>Polyneoptera</taxon>
        <taxon>Dictyoptera</taxon>
        <taxon>Blattodea</taxon>
        <taxon>Blattoidea</taxon>
        <taxon>Blattidae</taxon>
        <taxon>Blattinae</taxon>
        <taxon>Periplaneta</taxon>
    </lineage>
</organism>
<accession>A0ABQ8TNM8</accession>
<dbReference type="InterPro" id="IPR036397">
    <property type="entry name" value="RNaseH_sf"/>
</dbReference>
<dbReference type="Proteomes" id="UP001148838">
    <property type="component" value="Unassembled WGS sequence"/>
</dbReference>
<dbReference type="PANTHER" id="PTHR47326">
    <property type="entry name" value="TRANSPOSABLE ELEMENT TC3 TRANSPOSASE-LIKE PROTEIN"/>
    <property type="match status" value="1"/>
</dbReference>
<protein>
    <submittedName>
        <fullName evidence="1">Uncharacterized protein</fullName>
    </submittedName>
</protein>
<reference evidence="1 2" key="1">
    <citation type="journal article" date="2022" name="Allergy">
        <title>Genome assembly and annotation of Periplaneta americana reveal a comprehensive cockroach allergen profile.</title>
        <authorList>
            <person name="Wang L."/>
            <person name="Xiong Q."/>
            <person name="Saelim N."/>
            <person name="Wang L."/>
            <person name="Nong W."/>
            <person name="Wan A.T."/>
            <person name="Shi M."/>
            <person name="Liu X."/>
            <person name="Cao Q."/>
            <person name="Hui J.H.L."/>
            <person name="Sookrung N."/>
            <person name="Leung T.F."/>
            <person name="Tungtrongchitr A."/>
            <person name="Tsui S.K.W."/>
        </authorList>
    </citation>
    <scope>NUCLEOTIDE SEQUENCE [LARGE SCALE GENOMIC DNA]</scope>
    <source>
        <strain evidence="1">PWHHKU_190912</strain>
    </source>
</reference>
<sequence length="246" mass="28134">MFPGRIISRFGDIAWPPRSPDLTAADYFLRGYLKSRVYRNKPRTIIQLKQNIRNEINAINLFCWGELCRTSIADCRNVFVGVEITYEIKATKRVVMTLLKPYLKKQASAPSPGHWLHERFSANARALRRSSAGSDPVFAFNELRKNPEKKLNHVTCPSQDLNPDTLVSRSGMLTVPTRLRYISELNSTQLTLASYWKKLLVELMERGQGKQEYPEKPASTPYLSATNSTCVGRDLNLDVQRRNPFN</sequence>